<feature type="transmembrane region" description="Helical" evidence="7">
    <location>
        <begin position="36"/>
        <end position="59"/>
    </location>
</feature>
<comment type="function">
    <text evidence="7">Functions as a peptidoglycan terminase that cleaves nascent peptidoglycan strands endolytically to terminate their elongation.</text>
</comment>
<dbReference type="GO" id="GO:0071555">
    <property type="term" value="P:cell wall organization"/>
    <property type="evidence" value="ECO:0007669"/>
    <property type="project" value="UniProtKB-KW"/>
</dbReference>
<evidence type="ECO:0000256" key="7">
    <source>
        <dbReference type="HAMAP-Rule" id="MF_02065"/>
    </source>
</evidence>
<dbReference type="Gene3D" id="3.30.1490.480">
    <property type="entry name" value="Endolytic murein transglycosylase"/>
    <property type="match status" value="1"/>
</dbReference>
<sequence length="396" mass="45122">MGIIGRGKGGDKVPQQSDLERRKLEQANENRTVRRIVTVILLIFIILFAGFSVGSFFYVSSALKPIDEKDKKKIDVTIPIGSSVSEIAKLLEKQGAIKNALIFRYYVKYKNESGFQAGDYELNTAMDVKDIISELKEGKVKKEVALKLTVPEGLGVTGISKLIAKNTSYSEEEIMNKMQDKDFIEMLASTYSILDEKAISKDGIKYSLEGYLFPATYEFEDKNPKLETIISSMVEKMQEIVEKYEGEIRESGFSIHETLTLASLIEKETQKSEDRFKVSGVFHNRMEKDMRLDSDPTVKYALDKNEIQVTYKDTDVSSPYNTYRMKGLPIGPIASPREESIKAAIEPKQVDEYYFFARPNGEVIYTKTLSEHEKVVAKYRHEWNELIKAKKAEKKK</sequence>
<dbReference type="Gene3D" id="3.30.160.60">
    <property type="entry name" value="Classic Zinc Finger"/>
    <property type="match status" value="1"/>
</dbReference>
<keyword evidence="6 7" id="KW-0961">Cell wall biogenesis/degradation</keyword>
<evidence type="ECO:0000256" key="2">
    <source>
        <dbReference type="ARBA" id="ARBA00022692"/>
    </source>
</evidence>
<dbReference type="OrthoDB" id="9814591at2"/>
<keyword evidence="2 7" id="KW-0812">Transmembrane</keyword>
<evidence type="ECO:0000313" key="9">
    <source>
        <dbReference type="Proteomes" id="UP000245998"/>
    </source>
</evidence>
<keyword evidence="4 7" id="KW-0472">Membrane</keyword>
<organism evidence="8 9">
    <name type="scientific">Pueribacillus theae</name>
    <dbReference type="NCBI Taxonomy" id="2171751"/>
    <lineage>
        <taxon>Bacteria</taxon>
        <taxon>Bacillati</taxon>
        <taxon>Bacillota</taxon>
        <taxon>Bacilli</taxon>
        <taxon>Bacillales</taxon>
        <taxon>Bacillaceae</taxon>
        <taxon>Pueribacillus</taxon>
    </lineage>
</organism>
<keyword evidence="3 7" id="KW-1133">Transmembrane helix</keyword>
<dbReference type="GO" id="GO:0005886">
    <property type="term" value="C:plasma membrane"/>
    <property type="evidence" value="ECO:0007669"/>
    <property type="project" value="UniProtKB-SubCell"/>
</dbReference>
<comment type="catalytic activity">
    <reaction evidence="7">
        <text>a peptidoglycan chain = a peptidoglycan chain with N-acetyl-1,6-anhydromuramyl-[peptide] at the reducing end + a peptidoglycan chain with N-acetylglucosamine at the non-reducing end.</text>
        <dbReference type="EC" id="4.2.2.29"/>
    </reaction>
</comment>
<dbReference type="NCBIfam" id="TIGR00247">
    <property type="entry name" value="endolytic transglycosylase MltG"/>
    <property type="match status" value="1"/>
</dbReference>
<comment type="subcellular location">
    <subcellularLocation>
        <location evidence="7">Cell membrane</location>
        <topology evidence="7">Single-pass membrane protein</topology>
    </subcellularLocation>
</comment>
<dbReference type="GO" id="GO:0009252">
    <property type="term" value="P:peptidoglycan biosynthetic process"/>
    <property type="evidence" value="ECO:0007669"/>
    <property type="project" value="UniProtKB-UniRule"/>
</dbReference>
<keyword evidence="1 7" id="KW-1003">Cell membrane</keyword>
<evidence type="ECO:0000256" key="5">
    <source>
        <dbReference type="ARBA" id="ARBA00023239"/>
    </source>
</evidence>
<keyword evidence="9" id="KW-1185">Reference proteome</keyword>
<proteinExistence type="inferred from homology"/>
<gene>
    <name evidence="7 8" type="primary">mltG</name>
    <name evidence="8" type="ORF">DCC39_05780</name>
</gene>
<dbReference type="PANTHER" id="PTHR30518">
    <property type="entry name" value="ENDOLYTIC MUREIN TRANSGLYCOSYLASE"/>
    <property type="match status" value="1"/>
</dbReference>
<dbReference type="EMBL" id="QCZG01000008">
    <property type="protein sequence ID" value="PWA12521.1"/>
    <property type="molecule type" value="Genomic_DNA"/>
</dbReference>
<dbReference type="CDD" id="cd08010">
    <property type="entry name" value="MltG_like"/>
    <property type="match status" value="1"/>
</dbReference>
<comment type="similarity">
    <text evidence="7">Belongs to the transglycosylase MltG family.</text>
</comment>
<evidence type="ECO:0000256" key="4">
    <source>
        <dbReference type="ARBA" id="ARBA00023136"/>
    </source>
</evidence>
<dbReference type="Proteomes" id="UP000245998">
    <property type="component" value="Unassembled WGS sequence"/>
</dbReference>
<evidence type="ECO:0000256" key="6">
    <source>
        <dbReference type="ARBA" id="ARBA00023316"/>
    </source>
</evidence>
<evidence type="ECO:0000256" key="3">
    <source>
        <dbReference type="ARBA" id="ARBA00022989"/>
    </source>
</evidence>
<dbReference type="InterPro" id="IPR003770">
    <property type="entry name" value="MLTG-like"/>
</dbReference>
<reference evidence="8 9" key="1">
    <citation type="submission" date="2018-04" db="EMBL/GenBank/DDBJ databases">
        <title>Camelliibacillus theae gen. nov., sp. nov., isolated from Pu'er tea.</title>
        <authorList>
            <person name="Niu L."/>
        </authorList>
    </citation>
    <scope>NUCLEOTIDE SEQUENCE [LARGE SCALE GENOMIC DNA]</scope>
    <source>
        <strain evidence="8 9">T8</strain>
    </source>
</reference>
<comment type="caution">
    <text evidence="8">The sequence shown here is derived from an EMBL/GenBank/DDBJ whole genome shotgun (WGS) entry which is preliminary data.</text>
</comment>
<accession>A0A2U1K4T0</accession>
<dbReference type="EC" id="4.2.2.29" evidence="7"/>
<dbReference type="HAMAP" id="MF_02065">
    <property type="entry name" value="MltG"/>
    <property type="match status" value="1"/>
</dbReference>
<evidence type="ECO:0000256" key="1">
    <source>
        <dbReference type="ARBA" id="ARBA00022475"/>
    </source>
</evidence>
<feature type="site" description="Important for catalytic activity" evidence="7">
    <location>
        <position position="268"/>
    </location>
</feature>
<dbReference type="PANTHER" id="PTHR30518:SF2">
    <property type="entry name" value="ENDOLYTIC MUREIN TRANSGLYCOSYLASE"/>
    <property type="match status" value="1"/>
</dbReference>
<name>A0A2U1K4T0_9BACI</name>
<dbReference type="Pfam" id="PF02618">
    <property type="entry name" value="YceG"/>
    <property type="match status" value="1"/>
</dbReference>
<dbReference type="AlphaFoldDB" id="A0A2U1K4T0"/>
<dbReference type="GO" id="GO:0008932">
    <property type="term" value="F:lytic endotransglycosylase activity"/>
    <property type="evidence" value="ECO:0007669"/>
    <property type="project" value="UniProtKB-UniRule"/>
</dbReference>
<evidence type="ECO:0000313" key="8">
    <source>
        <dbReference type="EMBL" id="PWA12521.1"/>
    </source>
</evidence>
<keyword evidence="5 7" id="KW-0456">Lyase</keyword>
<protein>
    <recommendedName>
        <fullName evidence="7">Endolytic murein transglycosylase</fullName>
        <ecNumber evidence="7">4.2.2.29</ecNumber>
    </recommendedName>
    <alternativeName>
        <fullName evidence="7">Peptidoglycan lytic transglycosylase</fullName>
    </alternativeName>
    <alternativeName>
        <fullName evidence="7">Peptidoglycan polymerization terminase</fullName>
    </alternativeName>
</protein>